<proteinExistence type="inferred from homology"/>
<dbReference type="PROSITE" id="PS50089">
    <property type="entry name" value="ZF_RING_2"/>
    <property type="match status" value="1"/>
</dbReference>
<dbReference type="GO" id="GO:0061630">
    <property type="term" value="F:ubiquitin protein ligase activity"/>
    <property type="evidence" value="ECO:0007669"/>
    <property type="project" value="UniProtKB-UniRule"/>
</dbReference>
<evidence type="ECO:0000259" key="17">
    <source>
        <dbReference type="PROSITE" id="PS50089"/>
    </source>
</evidence>
<evidence type="ECO:0000256" key="1">
    <source>
        <dbReference type="ARBA" id="ARBA00000900"/>
    </source>
</evidence>
<comment type="subunit">
    <text evidence="15">Component of the ribosome quality control complex (RQC).</text>
</comment>
<dbReference type="SUPFAM" id="SSF57850">
    <property type="entry name" value="RING/U-box"/>
    <property type="match status" value="1"/>
</dbReference>
<dbReference type="GO" id="GO:0072344">
    <property type="term" value="P:rescue of stalled ribosome"/>
    <property type="evidence" value="ECO:0007669"/>
    <property type="project" value="UniProtKB-UniRule"/>
</dbReference>
<keyword evidence="13 15" id="KW-0862">Zinc</keyword>
<dbReference type="PANTHER" id="PTHR12389">
    <property type="entry name" value="ZINC FINGER PROTEIN 294"/>
    <property type="match status" value="1"/>
</dbReference>
<keyword evidence="12 15" id="KW-0833">Ubl conjugation pathway</keyword>
<dbReference type="FunFam" id="3.30.40.10:FF:000038">
    <property type="entry name" value="E3 ubiquitin-protein ligase listerin"/>
    <property type="match status" value="1"/>
</dbReference>
<dbReference type="Pfam" id="PF23009">
    <property type="entry name" value="UBC_like"/>
    <property type="match status" value="1"/>
</dbReference>
<evidence type="ECO:0000256" key="11">
    <source>
        <dbReference type="ARBA" id="ARBA00022771"/>
    </source>
</evidence>
<dbReference type="Pfam" id="PF22999">
    <property type="entry name" value="LTN1_E3_ligase_6th"/>
    <property type="match status" value="1"/>
</dbReference>
<dbReference type="EMBL" id="JALJOV010000652">
    <property type="protein sequence ID" value="KAK9862121.1"/>
    <property type="molecule type" value="Genomic_DNA"/>
</dbReference>
<dbReference type="CDD" id="cd16491">
    <property type="entry name" value="RING-CH-C4HC3_LTN1"/>
    <property type="match status" value="1"/>
</dbReference>
<evidence type="ECO:0000313" key="18">
    <source>
        <dbReference type="EMBL" id="KAK9862121.1"/>
    </source>
</evidence>
<comment type="caution">
    <text evidence="18">The sequence shown here is derived from an EMBL/GenBank/DDBJ whole genome shotgun (WGS) entry which is preliminary data.</text>
</comment>
<dbReference type="InterPro" id="IPR054477">
    <property type="entry name" value="LTN1_E3_ligase_6th"/>
</dbReference>
<evidence type="ECO:0000256" key="7">
    <source>
        <dbReference type="ARBA" id="ARBA00022490"/>
    </source>
</evidence>
<feature type="domain" description="RING-type" evidence="17">
    <location>
        <begin position="552"/>
        <end position="599"/>
    </location>
</feature>
<dbReference type="GO" id="GO:0005829">
    <property type="term" value="C:cytosol"/>
    <property type="evidence" value="ECO:0007669"/>
    <property type="project" value="UniProtKB-SubCell"/>
</dbReference>
<protein>
    <recommendedName>
        <fullName evidence="6 15">E3 ubiquitin-protein ligase listerin</fullName>
        <ecNumber evidence="5 15">2.3.2.27</ecNumber>
    </recommendedName>
    <alternativeName>
        <fullName evidence="15">RING-type E3 ubiquitin transferase listerin</fullName>
    </alternativeName>
</protein>
<evidence type="ECO:0000313" key="19">
    <source>
        <dbReference type="Proteomes" id="UP001485043"/>
    </source>
</evidence>
<comment type="pathway">
    <text evidence="3 15">Protein modification; protein ubiquitination.</text>
</comment>
<keyword evidence="8 15" id="KW-0808">Transferase</keyword>
<dbReference type="InterPro" id="IPR054478">
    <property type="entry name" value="LTN1_UBC"/>
</dbReference>
<dbReference type="Gene3D" id="3.30.40.10">
    <property type="entry name" value="Zinc/RING finger domain, C3HC4 (zinc finger)"/>
    <property type="match status" value="1"/>
</dbReference>
<evidence type="ECO:0000256" key="15">
    <source>
        <dbReference type="RuleBase" id="RU367090"/>
    </source>
</evidence>
<evidence type="ECO:0000256" key="3">
    <source>
        <dbReference type="ARBA" id="ARBA00004906"/>
    </source>
</evidence>
<dbReference type="InterPro" id="IPR039795">
    <property type="entry name" value="LTN1/Rkr1"/>
</dbReference>
<dbReference type="EC" id="2.3.2.27" evidence="5 15"/>
<dbReference type="AlphaFoldDB" id="A0AAW1SXG5"/>
<feature type="non-terminal residue" evidence="18">
    <location>
        <position position="1"/>
    </location>
</feature>
<dbReference type="Proteomes" id="UP001485043">
    <property type="component" value="Unassembled WGS sequence"/>
</dbReference>
<comment type="function">
    <text evidence="15">E3 ubiquitin-protein ligase. Component of the ribosome quality control complex (RQC), a ribosome-associated complex that mediates ubiquitination and extraction of incompletely synthesized nascent chains for proteasomal degradation.</text>
</comment>
<dbReference type="GO" id="GO:0008270">
    <property type="term" value="F:zinc ion binding"/>
    <property type="evidence" value="ECO:0007669"/>
    <property type="project" value="UniProtKB-KW"/>
</dbReference>
<keyword evidence="11 14" id="KW-0863">Zinc-finger</keyword>
<comment type="subcellular location">
    <subcellularLocation>
        <location evidence="2">Cytoplasm</location>
        <location evidence="2">Cytosol</location>
    </subcellularLocation>
</comment>
<comment type="catalytic activity">
    <reaction evidence="1 15">
        <text>S-ubiquitinyl-[E2 ubiquitin-conjugating enzyme]-L-cysteine + [acceptor protein]-L-lysine = [E2 ubiquitin-conjugating enzyme]-L-cysteine + N(6)-ubiquitinyl-[acceptor protein]-L-lysine.</text>
        <dbReference type="EC" id="2.3.2.27"/>
    </reaction>
</comment>
<evidence type="ECO:0000256" key="2">
    <source>
        <dbReference type="ARBA" id="ARBA00004514"/>
    </source>
</evidence>
<feature type="region of interest" description="Disordered" evidence="16">
    <location>
        <begin position="315"/>
        <end position="344"/>
    </location>
</feature>
<dbReference type="GO" id="GO:1990112">
    <property type="term" value="C:RQC complex"/>
    <property type="evidence" value="ECO:0007669"/>
    <property type="project" value="UniProtKB-UniRule"/>
</dbReference>
<evidence type="ECO:0000256" key="14">
    <source>
        <dbReference type="PROSITE-ProRule" id="PRU00175"/>
    </source>
</evidence>
<dbReference type="PANTHER" id="PTHR12389:SF0">
    <property type="entry name" value="E3 UBIQUITIN-PROTEIN LIGASE LISTERIN"/>
    <property type="match status" value="1"/>
</dbReference>
<dbReference type="InterPro" id="IPR039804">
    <property type="entry name" value="RING-CH-C4HC3_LTN1"/>
</dbReference>
<evidence type="ECO:0000256" key="10">
    <source>
        <dbReference type="ARBA" id="ARBA00022737"/>
    </source>
</evidence>
<keyword evidence="7" id="KW-0963">Cytoplasm</keyword>
<evidence type="ECO:0000256" key="5">
    <source>
        <dbReference type="ARBA" id="ARBA00012483"/>
    </source>
</evidence>
<organism evidence="18 19">
    <name type="scientific">Apatococcus fuscideae</name>
    <dbReference type="NCBI Taxonomy" id="2026836"/>
    <lineage>
        <taxon>Eukaryota</taxon>
        <taxon>Viridiplantae</taxon>
        <taxon>Chlorophyta</taxon>
        <taxon>core chlorophytes</taxon>
        <taxon>Trebouxiophyceae</taxon>
        <taxon>Chlorellales</taxon>
        <taxon>Chlorellaceae</taxon>
        <taxon>Apatococcus</taxon>
    </lineage>
</organism>
<evidence type="ECO:0000256" key="9">
    <source>
        <dbReference type="ARBA" id="ARBA00022723"/>
    </source>
</evidence>
<evidence type="ECO:0000256" key="6">
    <source>
        <dbReference type="ARBA" id="ARBA00017157"/>
    </source>
</evidence>
<evidence type="ECO:0000256" key="13">
    <source>
        <dbReference type="ARBA" id="ARBA00022833"/>
    </source>
</evidence>
<dbReference type="InterPro" id="IPR013083">
    <property type="entry name" value="Znf_RING/FYVE/PHD"/>
</dbReference>
<evidence type="ECO:0000256" key="12">
    <source>
        <dbReference type="ARBA" id="ARBA00022786"/>
    </source>
</evidence>
<reference evidence="18 19" key="1">
    <citation type="journal article" date="2024" name="Nat. Commun.">
        <title>Phylogenomics reveals the evolutionary origins of lichenization in chlorophyte algae.</title>
        <authorList>
            <person name="Puginier C."/>
            <person name="Libourel C."/>
            <person name="Otte J."/>
            <person name="Skaloud P."/>
            <person name="Haon M."/>
            <person name="Grisel S."/>
            <person name="Petersen M."/>
            <person name="Berrin J.G."/>
            <person name="Delaux P.M."/>
            <person name="Dal Grande F."/>
            <person name="Keller J."/>
        </authorList>
    </citation>
    <scope>NUCLEOTIDE SEQUENCE [LARGE SCALE GENOMIC DNA]</scope>
    <source>
        <strain evidence="18 19">SAG 2523</strain>
    </source>
</reference>
<sequence>VLVGGAAEMEPHAEATPVFAAQYFLGLQRKGIRKGVQAISSKLEVAISHQAGLPANLHVSAASAQWAAIFNDLLQHESSLPDWQQVKAEGLAALLRSLFCCGTVQAVANALGGTAVKHATAWRSEHAQLWACVAESCQAAPADALAAALEAFDSDKAARGVDATDALLALLLGPNVDRGLQAVSWHLLLSSTMLPKLTNADLSEGPQEEMADDEDEEALQSSLATATRSDMLSRIGLRPWLVNGLVGVGAEQAAPTQHAHHDESGSAARIHAWAVLLAHLISLPPASIGSRHLAQSLGDVFDLVPQLLNGLVPMLPLPSSQPKSRRRAAGQQPPLSKAQRPTGAAAAAAAAEGRASGAEPSERWSLAKGLLQTGLAYYHDVEGEERDQSQALAKLLYRATLQALPASARSWFTDIKDKRLAASLEAYTAEHESPALLQQEFYAVQAARPDLSGPDGLEGFSIRANAASREVVAVLEIEEGSSLELAVKLPPASPLRPAEAECRRRVGVTEQKLRWWLLSITSFLRTQNGSVAEAIALWQRNIGKAFKGVEECLICYAVIAPSNGQLPKLKCRTCLRRFHGACLYKWFQSSGKSNCPHCQSPW</sequence>
<keyword evidence="19" id="KW-1185">Reference proteome</keyword>
<evidence type="ECO:0000256" key="4">
    <source>
        <dbReference type="ARBA" id="ARBA00007997"/>
    </source>
</evidence>
<evidence type="ECO:0000256" key="16">
    <source>
        <dbReference type="SAM" id="MobiDB-lite"/>
    </source>
</evidence>
<keyword evidence="10" id="KW-0677">Repeat</keyword>
<gene>
    <name evidence="18" type="ORF">WJX84_003976</name>
</gene>
<evidence type="ECO:0000256" key="8">
    <source>
        <dbReference type="ARBA" id="ARBA00022679"/>
    </source>
</evidence>
<name>A0AAW1SXG5_9CHLO</name>
<dbReference type="GO" id="GO:0043023">
    <property type="term" value="F:ribosomal large subunit binding"/>
    <property type="evidence" value="ECO:0007669"/>
    <property type="project" value="TreeGrafter"/>
</dbReference>
<accession>A0AAW1SXG5</accession>
<keyword evidence="9 15" id="KW-0479">Metal-binding</keyword>
<dbReference type="InterPro" id="IPR001841">
    <property type="entry name" value="Znf_RING"/>
</dbReference>
<comment type="similarity">
    <text evidence="4 15">Belongs to the LTN1 family.</text>
</comment>
<dbReference type="GO" id="GO:1990116">
    <property type="term" value="P:ribosome-associated ubiquitin-dependent protein catabolic process"/>
    <property type="evidence" value="ECO:0007669"/>
    <property type="project" value="UniProtKB-UniRule"/>
</dbReference>